<reference evidence="2 3" key="1">
    <citation type="journal article" date="2023" name="Life. Sci Alliance">
        <title>Evolutionary insights into 3D genome organization and epigenetic landscape of Vigna mungo.</title>
        <authorList>
            <person name="Junaid A."/>
            <person name="Singh B."/>
            <person name="Bhatia S."/>
        </authorList>
    </citation>
    <scope>NUCLEOTIDE SEQUENCE [LARGE SCALE GENOMIC DNA]</scope>
    <source>
        <strain evidence="2">Urdbean</strain>
    </source>
</reference>
<name>A0AAQ3N4F9_VIGMU</name>
<keyword evidence="3" id="KW-1185">Reference proteome</keyword>
<protein>
    <submittedName>
        <fullName evidence="2">Uncharacterized protein</fullName>
    </submittedName>
</protein>
<feature type="compositionally biased region" description="Basic and acidic residues" evidence="1">
    <location>
        <begin position="187"/>
        <end position="219"/>
    </location>
</feature>
<evidence type="ECO:0000313" key="3">
    <source>
        <dbReference type="Proteomes" id="UP001374535"/>
    </source>
</evidence>
<proteinExistence type="predicted"/>
<evidence type="ECO:0000313" key="2">
    <source>
        <dbReference type="EMBL" id="WVZ02426.1"/>
    </source>
</evidence>
<evidence type="ECO:0000256" key="1">
    <source>
        <dbReference type="SAM" id="MobiDB-lite"/>
    </source>
</evidence>
<dbReference type="AlphaFoldDB" id="A0AAQ3N4F9"/>
<feature type="region of interest" description="Disordered" evidence="1">
    <location>
        <begin position="181"/>
        <end position="259"/>
    </location>
</feature>
<feature type="region of interest" description="Disordered" evidence="1">
    <location>
        <begin position="140"/>
        <end position="168"/>
    </location>
</feature>
<dbReference type="Proteomes" id="UP001374535">
    <property type="component" value="Chromosome 7"/>
</dbReference>
<accession>A0AAQ3N4F9</accession>
<sequence>MLCQKGSLYPPFEVVGGSLAFWVLVAVVQRCERLGFFRCCHCRFGYWVRCDLLQVGSVEGSRRVGEAVEKEGDERSQLAAMDKIRRNNHRIRSVRNEIAVVRKELSDLRNLRNFGYVDNEGVKGEGKEDCAVKEVPCEAPDEVAGPANEATADEAAVNEGPANEAGPGNEAVADEVVADEASVDEECGGKGHEEAAHEEGGHEGSEAHEERASESHEEGPANADEVVAVHAHEQGANEEPVAEPLVQGPPLIDIGDDDDVGHVEPKLVVPLHTYNGDPRTIVDVDTLYNAVTRRDIERR</sequence>
<organism evidence="2 3">
    <name type="scientific">Vigna mungo</name>
    <name type="common">Black gram</name>
    <name type="synonym">Phaseolus mungo</name>
    <dbReference type="NCBI Taxonomy" id="3915"/>
    <lineage>
        <taxon>Eukaryota</taxon>
        <taxon>Viridiplantae</taxon>
        <taxon>Streptophyta</taxon>
        <taxon>Embryophyta</taxon>
        <taxon>Tracheophyta</taxon>
        <taxon>Spermatophyta</taxon>
        <taxon>Magnoliopsida</taxon>
        <taxon>eudicotyledons</taxon>
        <taxon>Gunneridae</taxon>
        <taxon>Pentapetalae</taxon>
        <taxon>rosids</taxon>
        <taxon>fabids</taxon>
        <taxon>Fabales</taxon>
        <taxon>Fabaceae</taxon>
        <taxon>Papilionoideae</taxon>
        <taxon>50 kb inversion clade</taxon>
        <taxon>NPAAA clade</taxon>
        <taxon>indigoferoid/millettioid clade</taxon>
        <taxon>Phaseoleae</taxon>
        <taxon>Vigna</taxon>
    </lineage>
</organism>
<dbReference type="EMBL" id="CP144694">
    <property type="protein sequence ID" value="WVZ02426.1"/>
    <property type="molecule type" value="Genomic_DNA"/>
</dbReference>
<gene>
    <name evidence="2" type="ORF">V8G54_023232</name>
</gene>